<dbReference type="InterPro" id="IPR042175">
    <property type="entry name" value="Cell/Rod_MreC_2"/>
</dbReference>
<comment type="similarity">
    <text evidence="1">Belongs to the MreC family.</text>
</comment>
<accession>A0A0G1WWD7</accession>
<organism evidence="7 8">
    <name type="scientific">Candidatus Kaiserbacteria bacterium GW2011_GWA2_52_12</name>
    <dbReference type="NCBI Taxonomy" id="1618671"/>
    <lineage>
        <taxon>Bacteria</taxon>
        <taxon>Candidatus Kaiseribacteriota</taxon>
    </lineage>
</organism>
<dbReference type="GO" id="GO:0005886">
    <property type="term" value="C:plasma membrane"/>
    <property type="evidence" value="ECO:0007669"/>
    <property type="project" value="TreeGrafter"/>
</dbReference>
<dbReference type="Pfam" id="PF04085">
    <property type="entry name" value="MreC"/>
    <property type="match status" value="1"/>
</dbReference>
<feature type="coiled-coil region" evidence="5">
    <location>
        <begin position="52"/>
        <end position="89"/>
    </location>
</feature>
<keyword evidence="3" id="KW-0133">Cell shape</keyword>
<keyword evidence="5" id="KW-0175">Coiled coil</keyword>
<protein>
    <recommendedName>
        <fullName evidence="2">Cell shape-determining protein MreC</fullName>
    </recommendedName>
    <alternativeName>
        <fullName evidence="4">Cell shape protein MreC</fullName>
    </alternativeName>
</protein>
<dbReference type="AlphaFoldDB" id="A0A0G1WWD7"/>
<reference evidence="7 8" key="1">
    <citation type="journal article" date="2015" name="Nature">
        <title>rRNA introns, odd ribosomes, and small enigmatic genomes across a large radiation of phyla.</title>
        <authorList>
            <person name="Brown C.T."/>
            <person name="Hug L.A."/>
            <person name="Thomas B.C."/>
            <person name="Sharon I."/>
            <person name="Castelle C.J."/>
            <person name="Singh A."/>
            <person name="Wilkins M.J."/>
            <person name="Williams K.H."/>
            <person name="Banfield J.F."/>
        </authorList>
    </citation>
    <scope>NUCLEOTIDE SEQUENCE [LARGE SCALE GENOMIC DNA]</scope>
</reference>
<evidence type="ECO:0000256" key="4">
    <source>
        <dbReference type="ARBA" id="ARBA00032089"/>
    </source>
</evidence>
<sequence>MAVTALVVVIFILDLVTGGIIRRNVRSLAIPVIRISTGMWTTVFANGFFSSRATLQKTIQSQREEIARLQEAAATYNLMKQENDQLRTLVAIAERSPGITAPIISSFTSSPYGTFMIGAGTADGIGTGNLVISPGGFAIGRVSEQGEHSSLITQLFAPGTSIDALIGSAPVVVEGSGGQNAKTRIAHGITVKEGDPVTAPALRGREIGIVAKVDETAGGAYSNVYIGLPINLTGLQFVYVEK</sequence>
<dbReference type="Proteomes" id="UP000034273">
    <property type="component" value="Unassembled WGS sequence"/>
</dbReference>
<dbReference type="PANTHER" id="PTHR34138:SF1">
    <property type="entry name" value="CELL SHAPE-DETERMINING PROTEIN MREC"/>
    <property type="match status" value="1"/>
</dbReference>
<evidence type="ECO:0000313" key="7">
    <source>
        <dbReference type="EMBL" id="KKW23051.1"/>
    </source>
</evidence>
<gene>
    <name evidence="7" type="ORF">UY67_C0029G0011</name>
</gene>
<dbReference type="InterPro" id="IPR007221">
    <property type="entry name" value="MreC"/>
</dbReference>
<feature type="domain" description="Rod shape-determining protein MreC beta-barrel core" evidence="6">
    <location>
        <begin position="104"/>
        <end position="240"/>
    </location>
</feature>
<evidence type="ECO:0000256" key="3">
    <source>
        <dbReference type="ARBA" id="ARBA00022960"/>
    </source>
</evidence>
<dbReference type="GO" id="GO:0008360">
    <property type="term" value="P:regulation of cell shape"/>
    <property type="evidence" value="ECO:0007669"/>
    <property type="project" value="UniProtKB-KW"/>
</dbReference>
<dbReference type="Gene3D" id="2.40.10.350">
    <property type="entry name" value="Rod shape-determining protein MreC, domain 2"/>
    <property type="match status" value="1"/>
</dbReference>
<dbReference type="InterPro" id="IPR055342">
    <property type="entry name" value="MreC_beta-barrel_core"/>
</dbReference>
<evidence type="ECO:0000259" key="6">
    <source>
        <dbReference type="Pfam" id="PF04085"/>
    </source>
</evidence>
<dbReference type="PANTHER" id="PTHR34138">
    <property type="entry name" value="CELL SHAPE-DETERMINING PROTEIN MREC"/>
    <property type="match status" value="1"/>
</dbReference>
<name>A0A0G1WWD7_9BACT</name>
<dbReference type="InterPro" id="IPR042177">
    <property type="entry name" value="Cell/Rod_1"/>
</dbReference>
<evidence type="ECO:0000256" key="5">
    <source>
        <dbReference type="SAM" id="Coils"/>
    </source>
</evidence>
<dbReference type="STRING" id="1618671.UY67_C0029G0011"/>
<comment type="caution">
    <text evidence="7">The sequence shown here is derived from an EMBL/GenBank/DDBJ whole genome shotgun (WGS) entry which is preliminary data.</text>
</comment>
<evidence type="ECO:0000256" key="1">
    <source>
        <dbReference type="ARBA" id="ARBA00009369"/>
    </source>
</evidence>
<proteinExistence type="inferred from homology"/>
<evidence type="ECO:0000313" key="8">
    <source>
        <dbReference type="Proteomes" id="UP000034273"/>
    </source>
</evidence>
<dbReference type="EMBL" id="LCQW01000029">
    <property type="protein sequence ID" value="KKW23051.1"/>
    <property type="molecule type" value="Genomic_DNA"/>
</dbReference>
<dbReference type="Gene3D" id="2.40.10.340">
    <property type="entry name" value="Rod shape-determining protein MreC, domain 1"/>
    <property type="match status" value="1"/>
</dbReference>
<evidence type="ECO:0000256" key="2">
    <source>
        <dbReference type="ARBA" id="ARBA00013855"/>
    </source>
</evidence>